<dbReference type="Gene3D" id="3.20.20.450">
    <property type="entry name" value="EAL domain"/>
    <property type="match status" value="1"/>
</dbReference>
<accession>A0A544T6Z6</accession>
<name>A0A544T6Z6_9BACI</name>
<dbReference type="SUPFAM" id="SSF103190">
    <property type="entry name" value="Sensory domain-like"/>
    <property type="match status" value="1"/>
</dbReference>
<gene>
    <name evidence="3" type="ORF">FG382_11940</name>
</gene>
<dbReference type="Gene3D" id="3.30.450.20">
    <property type="entry name" value="PAS domain"/>
    <property type="match status" value="1"/>
</dbReference>
<dbReference type="Proteomes" id="UP000317316">
    <property type="component" value="Unassembled WGS sequence"/>
</dbReference>
<protein>
    <submittedName>
        <fullName evidence="3">EAL domain-containing protein</fullName>
    </submittedName>
</protein>
<evidence type="ECO:0000313" key="4">
    <source>
        <dbReference type="Proteomes" id="UP000317316"/>
    </source>
</evidence>
<evidence type="ECO:0000256" key="1">
    <source>
        <dbReference type="SAM" id="Coils"/>
    </source>
</evidence>
<feature type="domain" description="EAL" evidence="2">
    <location>
        <begin position="1"/>
        <end position="246"/>
    </location>
</feature>
<sequence length="401" mass="46810">MDAIEVLTNLDQLKVCFQPIFSADEHIVIAYEISGKLIVDDKEVNLNSFAFDEDIPEEYRVEVTHKIWDLALSRLEEEAKDFDIYLPCNANLLVLDYGESYFDIIKKYITEDELKRIVVVLSEHDFKGAFKELNNVLRYFRTYGIKIAINQVGSESHLDYINMLSPNILKLNIAKLSYESWGVENDLFTSLSTMARRIGANMLFEGIDSVHQLQFAWKNGGRYYQGKYLADVNTAMIPRDQLKESFKEKCKQFISAEKRLLEENYKELKNLQSILEKSIHLLKPTSDDTKQLLALAEALDDYSFRLYICDEEGFQTSPNIMRVNDKWNIQKEAINKNWSWRPYFLKTIITMRNNQSGVFSDVYSDIDTGEMTRTFSVPINANGYLFIDISYEYLFKHNIFR</sequence>
<evidence type="ECO:0000259" key="2">
    <source>
        <dbReference type="PROSITE" id="PS50883"/>
    </source>
</evidence>
<dbReference type="SMART" id="SM00052">
    <property type="entry name" value="EAL"/>
    <property type="match status" value="1"/>
</dbReference>
<keyword evidence="4" id="KW-1185">Reference proteome</keyword>
<dbReference type="InterPro" id="IPR001633">
    <property type="entry name" value="EAL_dom"/>
</dbReference>
<dbReference type="GO" id="GO:0071111">
    <property type="term" value="F:cyclic-guanylate-specific phosphodiesterase activity"/>
    <property type="evidence" value="ECO:0007669"/>
    <property type="project" value="InterPro"/>
</dbReference>
<dbReference type="InterPro" id="IPR050706">
    <property type="entry name" value="Cyclic-di-GMP_PDE-like"/>
</dbReference>
<dbReference type="InterPro" id="IPR029151">
    <property type="entry name" value="Sensor-like_sf"/>
</dbReference>
<evidence type="ECO:0000313" key="3">
    <source>
        <dbReference type="EMBL" id="TQR13220.1"/>
    </source>
</evidence>
<comment type="caution">
    <text evidence="3">The sequence shown here is derived from an EMBL/GenBank/DDBJ whole genome shotgun (WGS) entry which is preliminary data.</text>
</comment>
<dbReference type="PANTHER" id="PTHR33121:SF82">
    <property type="entry name" value="SIGNAL TRANSDUCTION PROTEIN CONTAINING A EAL DOMAIN"/>
    <property type="match status" value="1"/>
</dbReference>
<dbReference type="InterPro" id="IPR018842">
    <property type="entry name" value="YkuI_C"/>
</dbReference>
<dbReference type="InterPro" id="IPR035919">
    <property type="entry name" value="EAL_sf"/>
</dbReference>
<dbReference type="AlphaFoldDB" id="A0A544T6Z6"/>
<dbReference type="Pfam" id="PF00563">
    <property type="entry name" value="EAL"/>
    <property type="match status" value="1"/>
</dbReference>
<dbReference type="EMBL" id="VDGH01000006">
    <property type="protein sequence ID" value="TQR13220.1"/>
    <property type="molecule type" value="Genomic_DNA"/>
</dbReference>
<dbReference type="Pfam" id="PF10388">
    <property type="entry name" value="YkuI_C"/>
    <property type="match status" value="1"/>
</dbReference>
<dbReference type="RefSeq" id="WP_142539101.1">
    <property type="nucleotide sequence ID" value="NZ_BMIE01000004.1"/>
</dbReference>
<dbReference type="PROSITE" id="PS50883">
    <property type="entry name" value="EAL"/>
    <property type="match status" value="1"/>
</dbReference>
<dbReference type="OrthoDB" id="1673646at2"/>
<proteinExistence type="predicted"/>
<dbReference type="PANTHER" id="PTHR33121">
    <property type="entry name" value="CYCLIC DI-GMP PHOSPHODIESTERASE PDEF"/>
    <property type="match status" value="1"/>
</dbReference>
<dbReference type="SUPFAM" id="SSF141868">
    <property type="entry name" value="EAL domain-like"/>
    <property type="match status" value="1"/>
</dbReference>
<organism evidence="3 4">
    <name type="scientific">Psychrobacillus lasiicapitis</name>
    <dbReference type="NCBI Taxonomy" id="1636719"/>
    <lineage>
        <taxon>Bacteria</taxon>
        <taxon>Bacillati</taxon>
        <taxon>Bacillota</taxon>
        <taxon>Bacilli</taxon>
        <taxon>Bacillales</taxon>
        <taxon>Bacillaceae</taxon>
        <taxon>Psychrobacillus</taxon>
    </lineage>
</organism>
<dbReference type="CDD" id="cd18773">
    <property type="entry name" value="PDC1_HK_sensor"/>
    <property type="match status" value="1"/>
</dbReference>
<keyword evidence="1" id="KW-0175">Coiled coil</keyword>
<feature type="coiled-coil region" evidence="1">
    <location>
        <begin position="251"/>
        <end position="278"/>
    </location>
</feature>
<reference evidence="3 4" key="1">
    <citation type="submission" date="2019-05" db="EMBL/GenBank/DDBJ databases">
        <title>Psychrobacillus vulpis sp. nov., a new species isolated from feces of a red fox that inhabits in The Tablas de Daimiel Natural Park, Albacete, Spain.</title>
        <authorList>
            <person name="Rodriguez M."/>
            <person name="Reina J.C."/>
            <person name="Bejar V."/>
            <person name="Llamas I."/>
        </authorList>
    </citation>
    <scope>NUCLEOTIDE SEQUENCE [LARGE SCALE GENOMIC DNA]</scope>
    <source>
        <strain evidence="3 4">NEAU-3TGS17</strain>
    </source>
</reference>